<reference evidence="4 5" key="1">
    <citation type="submission" date="2022-08" db="EMBL/GenBank/DDBJ databases">
        <title>Aerococcaceae sp. nov isolated from spoiled eye mask.</title>
        <authorList>
            <person name="Zhou G."/>
            <person name="Xie X.-B."/>
            <person name="Shi Q.-S."/>
            <person name="Wang Y.-S."/>
            <person name="Wen X."/>
            <person name="Peng H."/>
            <person name="Yang X.-J."/>
            <person name="Tao H.-B."/>
            <person name="Huang X.-M."/>
        </authorList>
    </citation>
    <scope>NUCLEOTIDE SEQUENCE [LARGE SCALE GENOMIC DNA]</scope>
    <source>
        <strain evidence="5">DM20194951</strain>
    </source>
</reference>
<protein>
    <submittedName>
        <fullName evidence="4">Fe-S cluster assembly protein SufD</fullName>
    </submittedName>
</protein>
<dbReference type="NCBIfam" id="TIGR01981">
    <property type="entry name" value="sufD"/>
    <property type="match status" value="1"/>
</dbReference>
<evidence type="ECO:0000259" key="2">
    <source>
        <dbReference type="Pfam" id="PF01458"/>
    </source>
</evidence>
<dbReference type="InterPro" id="IPR045595">
    <property type="entry name" value="SufBD_N"/>
</dbReference>
<accession>A0ABY5P607</accession>
<gene>
    <name evidence="4" type="primary">sufD</name>
    <name evidence="4" type="ORF">NRE15_00330</name>
</gene>
<evidence type="ECO:0000313" key="4">
    <source>
        <dbReference type="EMBL" id="UUX34152.1"/>
    </source>
</evidence>
<organism evidence="4 5">
    <name type="scientific">Fundicoccus culcitae</name>
    <dbReference type="NCBI Taxonomy" id="2969821"/>
    <lineage>
        <taxon>Bacteria</taxon>
        <taxon>Bacillati</taxon>
        <taxon>Bacillota</taxon>
        <taxon>Bacilli</taxon>
        <taxon>Lactobacillales</taxon>
        <taxon>Aerococcaceae</taxon>
        <taxon>Fundicoccus</taxon>
    </lineage>
</organism>
<evidence type="ECO:0000313" key="5">
    <source>
        <dbReference type="Proteomes" id="UP001315967"/>
    </source>
</evidence>
<proteinExistence type="inferred from homology"/>
<dbReference type="InterPro" id="IPR037284">
    <property type="entry name" value="SUF_FeS_clus_asmbl_SufBD_sf"/>
</dbReference>
<dbReference type="EMBL" id="CP102453">
    <property type="protein sequence ID" value="UUX34152.1"/>
    <property type="molecule type" value="Genomic_DNA"/>
</dbReference>
<comment type="similarity">
    <text evidence="1">Belongs to the iron-sulfur cluster assembly SufBD family.</text>
</comment>
<evidence type="ECO:0000256" key="1">
    <source>
        <dbReference type="ARBA" id="ARBA00043967"/>
    </source>
</evidence>
<dbReference type="Proteomes" id="UP001315967">
    <property type="component" value="Chromosome"/>
</dbReference>
<feature type="domain" description="SUF system FeS cluster assembly SufBD core" evidence="2">
    <location>
        <begin position="136"/>
        <end position="361"/>
    </location>
</feature>
<name>A0ABY5P607_9LACT</name>
<feature type="domain" description="SUF system FeS cluster assembly SufBD N-terminal" evidence="3">
    <location>
        <begin position="63"/>
        <end position="123"/>
    </location>
</feature>
<keyword evidence="5" id="KW-1185">Reference proteome</keyword>
<evidence type="ECO:0000259" key="3">
    <source>
        <dbReference type="Pfam" id="PF19295"/>
    </source>
</evidence>
<dbReference type="RefSeq" id="WP_313793655.1">
    <property type="nucleotide sequence ID" value="NZ_CP102453.1"/>
</dbReference>
<dbReference type="Pfam" id="PF19295">
    <property type="entry name" value="SufBD_N"/>
    <property type="match status" value="1"/>
</dbReference>
<dbReference type="PANTHER" id="PTHR30508:SF1">
    <property type="entry name" value="UPF0051 PROTEIN ABCI8, CHLOROPLASTIC-RELATED"/>
    <property type="match status" value="1"/>
</dbReference>
<sequence>MENKRQAMWLVDIQETAGNLWQNLPLKKIERINYSRWPLFLEKDASHSILGDRLFPDFIELSNQGVIILDLFDASRQYPELIQKYLFSVIPYDSDKNTAYHTAYLDGGVFIYVPKHLKVDIPLENILTKGDIDRPSMNQHLLIVVDENSCVNLIEKTDTQVEHDNSVTLFVELIALAGSIINYHAFDCMSHRTTSYIKRHAMAFKDASINWMIAAMNDGNTILDIETHLEGQGASTQLNVIVIASGKQQQVINSKINNQAKHTVGHILQHGVILDRATLTFNGIEFIAKDAKFADAQQESRVLMLSNEARGDANPILLIDEFEVTAGHAASIGQLDEEQLYYLMSRGLSRKEAEFLVIRGFLGRVITTIKNKDFQTAIIRRIDNKLESIT</sequence>
<dbReference type="SUPFAM" id="SSF101960">
    <property type="entry name" value="Stabilizer of iron transporter SufD"/>
    <property type="match status" value="1"/>
</dbReference>
<dbReference type="PANTHER" id="PTHR30508">
    <property type="entry name" value="FES CLUSTER ASSEMBLY PROTEIN SUF"/>
    <property type="match status" value="1"/>
</dbReference>
<dbReference type="Pfam" id="PF01458">
    <property type="entry name" value="SUFBD_core"/>
    <property type="match status" value="1"/>
</dbReference>
<dbReference type="InterPro" id="IPR000825">
    <property type="entry name" value="SUF_FeS_clus_asmbl_SufBD_core"/>
</dbReference>
<dbReference type="InterPro" id="IPR055346">
    <property type="entry name" value="Fe-S_cluster_assembly_SufBD"/>
</dbReference>
<dbReference type="InterPro" id="IPR011542">
    <property type="entry name" value="SUF_FeS_clus_asmbl_SufD"/>
</dbReference>